<dbReference type="Gene3D" id="3.10.450.50">
    <property type="match status" value="1"/>
</dbReference>
<name>A0ABU8MXS5_9PSEU</name>
<feature type="compositionally biased region" description="Basic and acidic residues" evidence="1">
    <location>
        <begin position="35"/>
        <end position="47"/>
    </location>
</feature>
<feature type="region of interest" description="Disordered" evidence="1">
    <location>
        <begin position="35"/>
        <end position="55"/>
    </location>
</feature>
<dbReference type="EMBL" id="JBBEGN010000027">
    <property type="protein sequence ID" value="MEJ2871754.1"/>
    <property type="molecule type" value="Genomic_DNA"/>
</dbReference>
<dbReference type="InterPro" id="IPR009959">
    <property type="entry name" value="Cyclase_SnoaL-like"/>
</dbReference>
<dbReference type="Proteomes" id="UP001385809">
    <property type="component" value="Unassembled WGS sequence"/>
</dbReference>
<evidence type="ECO:0000313" key="2">
    <source>
        <dbReference type="EMBL" id="MEJ2871754.1"/>
    </source>
</evidence>
<dbReference type="InterPro" id="IPR032710">
    <property type="entry name" value="NTF2-like_dom_sf"/>
</dbReference>
<protein>
    <submittedName>
        <fullName evidence="2">Ester cyclase</fullName>
    </submittedName>
</protein>
<gene>
    <name evidence="2" type="ORF">WCD74_28620</name>
</gene>
<proteinExistence type="predicted"/>
<accession>A0ABU8MXS5</accession>
<evidence type="ECO:0000256" key="1">
    <source>
        <dbReference type="SAM" id="MobiDB-lite"/>
    </source>
</evidence>
<keyword evidence="3" id="KW-1185">Reference proteome</keyword>
<reference evidence="2 3" key="1">
    <citation type="submission" date="2024-03" db="EMBL/GenBank/DDBJ databases">
        <title>Actinomycetospora sp. OC33-EN08, a novel actinomycete isolated from wild orchid (Aerides multiflora).</title>
        <authorList>
            <person name="Suriyachadkun C."/>
        </authorList>
    </citation>
    <scope>NUCLEOTIDE SEQUENCE [LARGE SCALE GENOMIC DNA]</scope>
    <source>
        <strain evidence="2 3">OC33-EN08</strain>
    </source>
</reference>
<dbReference type="SUPFAM" id="SSF54427">
    <property type="entry name" value="NTF2-like"/>
    <property type="match status" value="1"/>
</dbReference>
<sequence length="179" mass="19858">MAATTLTGDKATCARSLALMATGTVEEMAEVYRADATNREAKDEPEATRGTGPEATHATALWLREAYSDLHWEVHDAVQEGELVVLHTTMSGRQTGPFTVYDEDAAVKVVFPPRGRSFAVTQTHWFRMREGLIAEHWANRDDQGQGEQLGWTPPSPVYLVQMLLARRRARATEAAAPHR</sequence>
<dbReference type="Pfam" id="PF07366">
    <property type="entry name" value="SnoaL"/>
    <property type="match status" value="1"/>
</dbReference>
<evidence type="ECO:0000313" key="3">
    <source>
        <dbReference type="Proteomes" id="UP001385809"/>
    </source>
</evidence>
<organism evidence="2 3">
    <name type="scientific">Actinomycetospora aurantiaca</name>
    <dbReference type="NCBI Taxonomy" id="3129233"/>
    <lineage>
        <taxon>Bacteria</taxon>
        <taxon>Bacillati</taxon>
        <taxon>Actinomycetota</taxon>
        <taxon>Actinomycetes</taxon>
        <taxon>Pseudonocardiales</taxon>
        <taxon>Pseudonocardiaceae</taxon>
        <taxon>Actinomycetospora</taxon>
    </lineage>
</organism>
<comment type="caution">
    <text evidence="2">The sequence shown here is derived from an EMBL/GenBank/DDBJ whole genome shotgun (WGS) entry which is preliminary data.</text>
</comment>
<dbReference type="RefSeq" id="WP_337698327.1">
    <property type="nucleotide sequence ID" value="NZ_JBBEGN010000027.1"/>
</dbReference>